<protein>
    <recommendedName>
        <fullName evidence="3">Transposase</fullName>
    </recommendedName>
</protein>
<evidence type="ECO:0000313" key="2">
    <source>
        <dbReference type="Proteomes" id="UP001168128"/>
    </source>
</evidence>
<dbReference type="Proteomes" id="UP001168128">
    <property type="component" value="Unassembled WGS sequence"/>
</dbReference>
<sequence length="81" mass="9833">MTKKKVKLYVEQRIQKLIKENNLKKRQKAITFSRVLKIIWGSIQICKSLFPSFYEKEEKIIMEYCNERLKIAYSYIITLNK</sequence>
<evidence type="ECO:0000313" key="1">
    <source>
        <dbReference type="EMBL" id="MDO3425539.1"/>
    </source>
</evidence>
<keyword evidence="2" id="KW-1185">Reference proteome</keyword>
<dbReference type="EMBL" id="JAULSJ010000016">
    <property type="protein sequence ID" value="MDO3425539.1"/>
    <property type="molecule type" value="Genomic_DNA"/>
</dbReference>
<reference evidence="1" key="1">
    <citation type="submission" date="2023-07" db="EMBL/GenBank/DDBJ databases">
        <title>AMR profile of multidrug- resistance Chryseobacterium gambrini related strain.</title>
        <authorList>
            <person name="Kirdat K."/>
            <person name="Bhatt A."/>
            <person name="Kuyare S."/>
            <person name="Yadav A."/>
        </authorList>
    </citation>
    <scope>NUCLEOTIDE SEQUENCE</scope>
    <source>
        <strain evidence="1">APV-1</strain>
    </source>
</reference>
<comment type="caution">
    <text evidence="1">The sequence shown here is derived from an EMBL/GenBank/DDBJ whole genome shotgun (WGS) entry which is preliminary data.</text>
</comment>
<organism evidence="1 2">
    <name type="scientific">Chryseobacterium urinae</name>
    <dbReference type="NCBI Taxonomy" id="3058400"/>
    <lineage>
        <taxon>Bacteria</taxon>
        <taxon>Pseudomonadati</taxon>
        <taxon>Bacteroidota</taxon>
        <taxon>Flavobacteriia</taxon>
        <taxon>Flavobacteriales</taxon>
        <taxon>Weeksellaceae</taxon>
        <taxon>Chryseobacterium group</taxon>
        <taxon>Chryseobacterium</taxon>
    </lineage>
</organism>
<evidence type="ECO:0008006" key="3">
    <source>
        <dbReference type="Google" id="ProtNLM"/>
    </source>
</evidence>
<dbReference type="RefSeq" id="WP_302716223.1">
    <property type="nucleotide sequence ID" value="NZ_JAULSJ010000016.1"/>
</dbReference>
<proteinExistence type="predicted"/>
<name>A0ABT8U399_9FLAO</name>
<accession>A0ABT8U399</accession>
<gene>
    <name evidence="1" type="ORF">QWT87_11630</name>
</gene>